<dbReference type="EMBL" id="JARIHO010000025">
    <property type="protein sequence ID" value="KAJ7342623.1"/>
    <property type="molecule type" value="Genomic_DNA"/>
</dbReference>
<keyword evidence="1" id="KW-0175">Coiled coil</keyword>
<feature type="region of interest" description="Disordered" evidence="2">
    <location>
        <begin position="192"/>
        <end position="217"/>
    </location>
</feature>
<sequence>MDPGLRQHPCYQNPDPRSKLKPDTTSTLNYIKMCAGTIPTTYPYALPLVPGLYGQKGTVYEYRPVPFFEFRGSGAPPADLGTPGDVYIDLTPGAHALHCRSEEDWTRWAGPAAAASEQICHPHFVDWSHARYVNLHPEHGPEWVCRQTIVRRQQALRADRILKASHAASAQAGLRLASTIVGQYLARTGGVQALSSPTPSARPARGGSPATMDADSDLFASDSDAESKLTDVDEAFFPSKRARTLASSASISAARSANRPPPPAAPGPRYRHPTPDPETQQLEKKLAALETDKELRQLRSRKRMLLASLATAQRGFRPASELLQTLEKEYTKYHPSDAPSVMPTEPWVLPDLRTAVEHSKKELLATQIKRAEAEKQLAERVQLCDAMKKEK</sequence>
<feature type="compositionally biased region" description="Low complexity" evidence="2">
    <location>
        <begin position="248"/>
        <end position="258"/>
    </location>
</feature>
<keyword evidence="4" id="KW-1185">Reference proteome</keyword>
<evidence type="ECO:0000313" key="4">
    <source>
        <dbReference type="Proteomes" id="UP001218218"/>
    </source>
</evidence>
<comment type="caution">
    <text evidence="3">The sequence shown here is derived from an EMBL/GenBank/DDBJ whole genome shotgun (WGS) entry which is preliminary data.</text>
</comment>
<name>A0AAD7EPF7_9AGAR</name>
<gene>
    <name evidence="3" type="ORF">DFH08DRAFT_1012402</name>
</gene>
<dbReference type="AlphaFoldDB" id="A0AAD7EPF7"/>
<proteinExistence type="predicted"/>
<evidence type="ECO:0000313" key="3">
    <source>
        <dbReference type="EMBL" id="KAJ7342623.1"/>
    </source>
</evidence>
<feature type="coiled-coil region" evidence="1">
    <location>
        <begin position="356"/>
        <end position="390"/>
    </location>
</feature>
<feature type="region of interest" description="Disordered" evidence="2">
    <location>
        <begin position="248"/>
        <end position="281"/>
    </location>
</feature>
<evidence type="ECO:0000256" key="1">
    <source>
        <dbReference type="SAM" id="Coils"/>
    </source>
</evidence>
<organism evidence="3 4">
    <name type="scientific">Mycena albidolilacea</name>
    <dbReference type="NCBI Taxonomy" id="1033008"/>
    <lineage>
        <taxon>Eukaryota</taxon>
        <taxon>Fungi</taxon>
        <taxon>Dikarya</taxon>
        <taxon>Basidiomycota</taxon>
        <taxon>Agaricomycotina</taxon>
        <taxon>Agaricomycetes</taxon>
        <taxon>Agaricomycetidae</taxon>
        <taxon>Agaricales</taxon>
        <taxon>Marasmiineae</taxon>
        <taxon>Mycenaceae</taxon>
        <taxon>Mycena</taxon>
    </lineage>
</organism>
<accession>A0AAD7EPF7</accession>
<dbReference type="Proteomes" id="UP001218218">
    <property type="component" value="Unassembled WGS sequence"/>
</dbReference>
<evidence type="ECO:0000256" key="2">
    <source>
        <dbReference type="SAM" id="MobiDB-lite"/>
    </source>
</evidence>
<feature type="region of interest" description="Disordered" evidence="2">
    <location>
        <begin position="1"/>
        <end position="22"/>
    </location>
</feature>
<reference evidence="3" key="1">
    <citation type="submission" date="2023-03" db="EMBL/GenBank/DDBJ databases">
        <title>Massive genome expansion in bonnet fungi (Mycena s.s.) driven by repeated elements and novel gene families across ecological guilds.</title>
        <authorList>
            <consortium name="Lawrence Berkeley National Laboratory"/>
            <person name="Harder C.B."/>
            <person name="Miyauchi S."/>
            <person name="Viragh M."/>
            <person name="Kuo A."/>
            <person name="Thoen E."/>
            <person name="Andreopoulos B."/>
            <person name="Lu D."/>
            <person name="Skrede I."/>
            <person name="Drula E."/>
            <person name="Henrissat B."/>
            <person name="Morin E."/>
            <person name="Kohler A."/>
            <person name="Barry K."/>
            <person name="LaButti K."/>
            <person name="Morin E."/>
            <person name="Salamov A."/>
            <person name="Lipzen A."/>
            <person name="Mereny Z."/>
            <person name="Hegedus B."/>
            <person name="Baldrian P."/>
            <person name="Stursova M."/>
            <person name="Weitz H."/>
            <person name="Taylor A."/>
            <person name="Grigoriev I.V."/>
            <person name="Nagy L.G."/>
            <person name="Martin F."/>
            <person name="Kauserud H."/>
        </authorList>
    </citation>
    <scope>NUCLEOTIDE SEQUENCE</scope>
    <source>
        <strain evidence="3">CBHHK002</strain>
    </source>
</reference>
<protein>
    <submittedName>
        <fullName evidence="3">Uncharacterized protein</fullName>
    </submittedName>
</protein>